<protein>
    <recommendedName>
        <fullName evidence="3">Response regulator</fullName>
    </recommendedName>
</protein>
<evidence type="ECO:0000313" key="1">
    <source>
        <dbReference type="EMBL" id="TGD81699.1"/>
    </source>
</evidence>
<organism evidence="1 2">
    <name type="scientific">Hymenobacter wooponensis</name>
    <dbReference type="NCBI Taxonomy" id="1525360"/>
    <lineage>
        <taxon>Bacteria</taxon>
        <taxon>Pseudomonadati</taxon>
        <taxon>Bacteroidota</taxon>
        <taxon>Cytophagia</taxon>
        <taxon>Cytophagales</taxon>
        <taxon>Hymenobacteraceae</taxon>
        <taxon>Hymenobacter</taxon>
    </lineage>
</organism>
<accession>A0A4Z0MQJ9</accession>
<dbReference type="Proteomes" id="UP000298284">
    <property type="component" value="Unassembled WGS sequence"/>
</dbReference>
<dbReference type="EMBL" id="SRKZ01000002">
    <property type="protein sequence ID" value="TGD81699.1"/>
    <property type="molecule type" value="Genomic_DNA"/>
</dbReference>
<dbReference type="AlphaFoldDB" id="A0A4Z0MQJ9"/>
<gene>
    <name evidence="1" type="ORF">EU557_09175</name>
</gene>
<dbReference type="OrthoDB" id="8478724at2"/>
<name>A0A4Z0MQJ9_9BACT</name>
<keyword evidence="2" id="KW-1185">Reference proteome</keyword>
<dbReference type="RefSeq" id="WP_135530079.1">
    <property type="nucleotide sequence ID" value="NZ_SRKZ01000002.1"/>
</dbReference>
<evidence type="ECO:0008006" key="3">
    <source>
        <dbReference type="Google" id="ProtNLM"/>
    </source>
</evidence>
<sequence length="390" mass="44012">MKKVLTVLVVEDDANEYQAVVDAVKNSNRQEKIDNGEDGVQIELRQARTFEEAERELATPGQSFDAAIIDLKLANDTGPSDLEDADKMGGRLVVDLIFKLFQLPMFVYTGTPGHIESLRDRESPFFKIHKRGGDVLVADIISDILTIHKGGLLNLLGDDGVIQTFGKHFHEIFWTHLAPAGEYWLIEENREALKRYVAQHMMEYLERSPDPAHAGFIPMHPAETYIAPSIKEKVFTGDILREASTGRLWLVLTPACDIVFQKKVADASVAGGIRYVRKADFITLAHLTPWREMPDIKDYNGDIVANHVKKLKEHTSNQRYAFLPKHKRLEASFIDFQKLLSVPEPDIDTAKFERVAAVSGPFIKDIIARFSYYYSRQGAPSLSGTMVDWI</sequence>
<comment type="caution">
    <text evidence="1">The sequence shown here is derived from an EMBL/GenBank/DDBJ whole genome shotgun (WGS) entry which is preliminary data.</text>
</comment>
<proteinExistence type="predicted"/>
<evidence type="ECO:0000313" key="2">
    <source>
        <dbReference type="Proteomes" id="UP000298284"/>
    </source>
</evidence>
<reference evidence="1 2" key="1">
    <citation type="submission" date="2019-04" db="EMBL/GenBank/DDBJ databases">
        <authorList>
            <person name="Feng G."/>
            <person name="Zhang J."/>
            <person name="Zhu H."/>
        </authorList>
    </citation>
    <scope>NUCLEOTIDE SEQUENCE [LARGE SCALE GENOMIC DNA]</scope>
    <source>
        <strain evidence="1 2">JCM 19491</strain>
    </source>
</reference>